<dbReference type="InterPro" id="IPR035965">
    <property type="entry name" value="PAS-like_dom_sf"/>
</dbReference>
<dbReference type="Gene3D" id="1.10.10.60">
    <property type="entry name" value="Homeodomain-like"/>
    <property type="match status" value="1"/>
</dbReference>
<dbReference type="STRING" id="1938817.SAMN06296008_10480"/>
<dbReference type="NCBIfam" id="TIGR00229">
    <property type="entry name" value="sensory_box"/>
    <property type="match status" value="1"/>
</dbReference>
<dbReference type="Pfam" id="PF13426">
    <property type="entry name" value="PAS_9"/>
    <property type="match status" value="2"/>
</dbReference>
<name>A0A1W1Z213_9BURK</name>
<keyword evidence="3" id="KW-1185">Reference proteome</keyword>
<feature type="domain" description="PAS" evidence="1">
    <location>
        <begin position="275"/>
        <end position="341"/>
    </location>
</feature>
<dbReference type="InterPro" id="IPR002197">
    <property type="entry name" value="HTH_Fis"/>
</dbReference>
<dbReference type="PRINTS" id="PR01590">
    <property type="entry name" value="HTHFIS"/>
</dbReference>
<dbReference type="InterPro" id="IPR000014">
    <property type="entry name" value="PAS"/>
</dbReference>
<dbReference type="GO" id="GO:0043565">
    <property type="term" value="F:sequence-specific DNA binding"/>
    <property type="evidence" value="ECO:0007669"/>
    <property type="project" value="InterPro"/>
</dbReference>
<dbReference type="SUPFAM" id="SSF46689">
    <property type="entry name" value="Homeodomain-like"/>
    <property type="match status" value="1"/>
</dbReference>
<dbReference type="Pfam" id="PF02954">
    <property type="entry name" value="HTH_8"/>
    <property type="match status" value="1"/>
</dbReference>
<dbReference type="AlphaFoldDB" id="A0A1W1Z213"/>
<organism evidence="2 3">
    <name type="scientific">Polynucleobacter kasalickyi</name>
    <dbReference type="NCBI Taxonomy" id="1938817"/>
    <lineage>
        <taxon>Bacteria</taxon>
        <taxon>Pseudomonadati</taxon>
        <taxon>Pseudomonadota</taxon>
        <taxon>Betaproteobacteria</taxon>
        <taxon>Burkholderiales</taxon>
        <taxon>Burkholderiaceae</taxon>
        <taxon>Polynucleobacter</taxon>
    </lineage>
</organism>
<dbReference type="Proteomes" id="UP000192708">
    <property type="component" value="Unassembled WGS sequence"/>
</dbReference>
<reference evidence="2 3" key="1">
    <citation type="submission" date="2017-04" db="EMBL/GenBank/DDBJ databases">
        <authorList>
            <person name="Afonso C.L."/>
            <person name="Miller P.J."/>
            <person name="Scott M.A."/>
            <person name="Spackman E."/>
            <person name="Goraichik I."/>
            <person name="Dimitrov K.M."/>
            <person name="Suarez D.L."/>
            <person name="Swayne D.E."/>
        </authorList>
    </citation>
    <scope>NUCLEOTIDE SEQUENCE [LARGE SCALE GENOMIC DNA]</scope>
    <source>
        <strain evidence="2 3">VK13</strain>
    </source>
</reference>
<dbReference type="RefSeq" id="WP_084283050.1">
    <property type="nucleotide sequence ID" value="NZ_FWXJ01000004.1"/>
</dbReference>
<dbReference type="InterPro" id="IPR009057">
    <property type="entry name" value="Homeodomain-like_sf"/>
</dbReference>
<proteinExistence type="predicted"/>
<accession>A0A1W1Z213</accession>
<dbReference type="SUPFAM" id="SSF55785">
    <property type="entry name" value="PYP-like sensor domain (PAS domain)"/>
    <property type="match status" value="2"/>
</dbReference>
<evidence type="ECO:0000259" key="1">
    <source>
        <dbReference type="SMART" id="SM00091"/>
    </source>
</evidence>
<sequence length="473" mass="52854">MNFSINPFTRHLENIDSESAAVIASHIADTVFILDRKGVIEDVIDSQTPGLNDLKGLIGKTWVETATIESTKKIESMLSLNGDEGNQRWRQINLNLPNGNSVPLMFSTVHLIKDDKILAFGRDLSNLAKLQQRLVEAQQAIETDYLKLRFAEARYRQLFDLSTTAHIIIEASSFRILEVNLVAQKMMSEPNKRMQGKTIAEFIDMSDFVKLQDLLNSSRNTNIQKKIELCLAKNSTKVEFRSNFLREDNQTVFLINIVPIDGSATTPESVDQDTQKLISALDVSPDAFVISDSNGKVISGNTTFLKMVGVENRSEITNESLENWLGRGNIDLRIILNNLKDRDSIKHYATTMISSQGNNLDVEISAVKVPSVEGGVIGFSVRSTGSQVNKRNETTSDLRDSAAKLTELVGKVPLRDIVNETTDMIEKLCIMSALDLTMNNRVSASEMLGLSRQSLYIKMRRFNIIDHNPAEDN</sequence>
<gene>
    <name evidence="2" type="ORF">SAMN06296008_10480</name>
</gene>
<feature type="domain" description="PAS" evidence="1">
    <location>
        <begin position="153"/>
        <end position="220"/>
    </location>
</feature>
<dbReference type="Gene3D" id="1.20.5.430">
    <property type="match status" value="1"/>
</dbReference>
<dbReference type="InterPro" id="IPR011785">
    <property type="entry name" value="Tscrpt_reg_PpsR-CrtJ"/>
</dbReference>
<dbReference type="OrthoDB" id="5499170at2"/>
<dbReference type="SMART" id="SM00091">
    <property type="entry name" value="PAS"/>
    <property type="match status" value="2"/>
</dbReference>
<evidence type="ECO:0000313" key="2">
    <source>
        <dbReference type="EMBL" id="SMC42426.1"/>
    </source>
</evidence>
<dbReference type="NCBIfam" id="TIGR02040">
    <property type="entry name" value="PpsR-CrtJ"/>
    <property type="match status" value="1"/>
</dbReference>
<dbReference type="EMBL" id="FWXJ01000004">
    <property type="protein sequence ID" value="SMC42426.1"/>
    <property type="molecule type" value="Genomic_DNA"/>
</dbReference>
<evidence type="ECO:0000313" key="3">
    <source>
        <dbReference type="Proteomes" id="UP000192708"/>
    </source>
</evidence>
<dbReference type="Gene3D" id="3.30.450.20">
    <property type="entry name" value="PAS domain"/>
    <property type="match status" value="2"/>
</dbReference>
<protein>
    <submittedName>
        <fullName evidence="2">Transcriptional regulator PpsR</fullName>
    </submittedName>
</protein>
<dbReference type="CDD" id="cd00130">
    <property type="entry name" value="PAS"/>
    <property type="match status" value="1"/>
</dbReference>